<dbReference type="Proteomes" id="UP000033673">
    <property type="component" value="Unassembled WGS sequence"/>
</dbReference>
<evidence type="ECO:0008006" key="4">
    <source>
        <dbReference type="Google" id="ProtNLM"/>
    </source>
</evidence>
<keyword evidence="1" id="KW-0732">Signal</keyword>
<dbReference type="PROSITE" id="PS51257">
    <property type="entry name" value="PROKAR_LIPOPROTEIN"/>
    <property type="match status" value="1"/>
</dbReference>
<evidence type="ECO:0000313" key="2">
    <source>
        <dbReference type="EMBL" id="KJY81378.1"/>
    </source>
</evidence>
<evidence type="ECO:0000313" key="3">
    <source>
        <dbReference type="Proteomes" id="UP000033673"/>
    </source>
</evidence>
<gene>
    <name evidence="2" type="ORF">TW81_18565</name>
</gene>
<dbReference type="AlphaFoldDB" id="A0A0F4NES6"/>
<sequence length="567" mass="63315">MYKLKVISLILFVLALSACESNGTSAKSSEATSNTSINTSQVGIKLQRIEKSTPVNYTPLSGTYYGRLKVETKLKSGVIEGPEAQKLKDYLFNVFGSKKNEFVITFNANIDNITLPPAILLAYRYDSSDNSWKYKMMDVYTSPIFNIKSHGEIDYALSIKSSNDKEIKLFEKAAKAAELMSRFSSGTWVINKLAEPVVKIGALSLDNEISKAASEKYDSELTSTLFPLSKTSNGSNQYLVEKNNQANFAEISVEVEYYNSLIAGEALSHKTVASVNKAILPEVHGHPDALNRISVKRYPDIENKLLKDINQTNPTLLNDIKTAQSLSKLDDLCMKLKTELSSTYDLNIIDTNLALFEVVQKSNYVANHNSLRTFNCLSKQDFESLNKMNQNLQFGSVSVRSNQFAKTLIGYLRTPRSNHKDKEVLEGYFTDNVYFESEVEYFDEDSSSNMSKTDIISLLGLIGANRAGAIDYSNKERVGSDLNENLIVNIYYNHHEELNKFYKITLNNINSPGNRISVVKVQYANDNELSQLDKQRLIVPSEYASESTVKPLAVANNSTAPTVVAED</sequence>
<keyword evidence="3" id="KW-1185">Reference proteome</keyword>
<name>A0A0F4NES6_9VIBR</name>
<dbReference type="OrthoDB" id="9824363at2"/>
<proteinExistence type="predicted"/>
<comment type="caution">
    <text evidence="2">The sequence shown here is derived from an EMBL/GenBank/DDBJ whole genome shotgun (WGS) entry which is preliminary data.</text>
</comment>
<organism evidence="2 3">
    <name type="scientific">Vibrio galatheae</name>
    <dbReference type="NCBI Taxonomy" id="579748"/>
    <lineage>
        <taxon>Bacteria</taxon>
        <taxon>Pseudomonadati</taxon>
        <taxon>Pseudomonadota</taxon>
        <taxon>Gammaproteobacteria</taxon>
        <taxon>Vibrionales</taxon>
        <taxon>Vibrionaceae</taxon>
        <taxon>Vibrio</taxon>
    </lineage>
</organism>
<feature type="signal peptide" evidence="1">
    <location>
        <begin position="1"/>
        <end position="26"/>
    </location>
</feature>
<evidence type="ECO:0000256" key="1">
    <source>
        <dbReference type="SAM" id="SignalP"/>
    </source>
</evidence>
<protein>
    <recommendedName>
        <fullName evidence="4">Lipoprotein</fullName>
    </recommendedName>
</protein>
<dbReference type="EMBL" id="JXXV01000041">
    <property type="protein sequence ID" value="KJY81378.1"/>
    <property type="molecule type" value="Genomic_DNA"/>
</dbReference>
<feature type="chain" id="PRO_5002473136" description="Lipoprotein" evidence="1">
    <location>
        <begin position="27"/>
        <end position="567"/>
    </location>
</feature>
<accession>A0A0F4NES6</accession>
<reference evidence="2 3" key="1">
    <citation type="journal article" date="2015" name="BMC Genomics">
        <title>Genome mining reveals unlocked bioactive potential of marine Gram-negative bacteria.</title>
        <authorList>
            <person name="Machado H."/>
            <person name="Sonnenschein E.C."/>
            <person name="Melchiorsen J."/>
            <person name="Gram L."/>
        </authorList>
    </citation>
    <scope>NUCLEOTIDE SEQUENCE [LARGE SCALE GENOMIC DNA]</scope>
    <source>
        <strain evidence="2 3">S2757</strain>
    </source>
</reference>
<dbReference type="PATRIC" id="fig|579748.3.peg.3824"/>
<dbReference type="RefSeq" id="WP_045957232.1">
    <property type="nucleotide sequence ID" value="NZ_JXXV01000041.1"/>
</dbReference>